<feature type="compositionally biased region" description="Acidic residues" evidence="2">
    <location>
        <begin position="204"/>
        <end position="213"/>
    </location>
</feature>
<dbReference type="OrthoDB" id="3558518at2759"/>
<evidence type="ECO:0000256" key="2">
    <source>
        <dbReference type="SAM" id="MobiDB-lite"/>
    </source>
</evidence>
<feature type="transmembrane region" description="Helical" evidence="3">
    <location>
        <begin position="12"/>
        <end position="28"/>
    </location>
</feature>
<proteinExistence type="predicted"/>
<keyword evidence="3" id="KW-0812">Transmembrane</keyword>
<dbReference type="AlphaFoldDB" id="A0A1E1KB45"/>
<keyword evidence="3" id="KW-0472">Membrane</keyword>
<organism evidence="4 5">
    <name type="scientific">Rhynchosporium agropyri</name>
    <dbReference type="NCBI Taxonomy" id="914238"/>
    <lineage>
        <taxon>Eukaryota</taxon>
        <taxon>Fungi</taxon>
        <taxon>Dikarya</taxon>
        <taxon>Ascomycota</taxon>
        <taxon>Pezizomycotina</taxon>
        <taxon>Leotiomycetes</taxon>
        <taxon>Helotiales</taxon>
        <taxon>Ploettnerulaceae</taxon>
        <taxon>Rhynchosporium</taxon>
    </lineage>
</organism>
<sequence>MPPLQWKNPVYAYTILAVSIAMLSQISLKSRRRIRVMETEVQACGDARKELKEEMEALREEMRRVREVDREEKLCLVETVKEVLRRGKGVSESEVITNMDDVDEAYEGSLTQDTVPMEKDGEEEEGSLIQDTVPMENDRKEGKGLVVKEQIEDSEGEVENEISCPWCAHVHQLRLGDCSGNNNCDGSVHVPYCPSCSYKDREDDSEAITEQESSEVNGVTLPPAVVPDDGEFDAQLMDSRIPET</sequence>
<dbReference type="Proteomes" id="UP000178912">
    <property type="component" value="Unassembled WGS sequence"/>
</dbReference>
<keyword evidence="3" id="KW-1133">Transmembrane helix</keyword>
<name>A0A1E1KB45_9HELO</name>
<gene>
    <name evidence="4" type="ORF">RAG0_04972</name>
</gene>
<dbReference type="EMBL" id="FJUX01000021">
    <property type="protein sequence ID" value="CZS95232.1"/>
    <property type="molecule type" value="Genomic_DNA"/>
</dbReference>
<evidence type="ECO:0000313" key="5">
    <source>
        <dbReference type="Proteomes" id="UP000178912"/>
    </source>
</evidence>
<evidence type="ECO:0000313" key="4">
    <source>
        <dbReference type="EMBL" id="CZS95232.1"/>
    </source>
</evidence>
<protein>
    <submittedName>
        <fullName evidence="4">Uncharacterized protein</fullName>
    </submittedName>
</protein>
<reference evidence="5" key="1">
    <citation type="submission" date="2016-03" db="EMBL/GenBank/DDBJ databases">
        <authorList>
            <person name="Guldener U."/>
        </authorList>
    </citation>
    <scope>NUCLEOTIDE SEQUENCE [LARGE SCALE GENOMIC DNA]</scope>
    <source>
        <strain evidence="5">04CH-RAC-A.6.1</strain>
    </source>
</reference>
<feature type="coiled-coil region" evidence="1">
    <location>
        <begin position="34"/>
        <end position="72"/>
    </location>
</feature>
<keyword evidence="5" id="KW-1185">Reference proteome</keyword>
<evidence type="ECO:0000256" key="3">
    <source>
        <dbReference type="SAM" id="Phobius"/>
    </source>
</evidence>
<feature type="region of interest" description="Disordered" evidence="2">
    <location>
        <begin position="204"/>
        <end position="244"/>
    </location>
</feature>
<evidence type="ECO:0000256" key="1">
    <source>
        <dbReference type="SAM" id="Coils"/>
    </source>
</evidence>
<keyword evidence="1" id="KW-0175">Coiled coil</keyword>
<accession>A0A1E1KB45</accession>